<accession>A0ABW5RYE0</accession>
<dbReference type="EMBL" id="JBHUMQ010000003">
    <property type="protein sequence ID" value="MFD2692456.1"/>
    <property type="molecule type" value="Genomic_DNA"/>
</dbReference>
<organism evidence="1 2">
    <name type="scientific">Sporolactobacillus shoreicorticis</name>
    <dbReference type="NCBI Taxonomy" id="1923877"/>
    <lineage>
        <taxon>Bacteria</taxon>
        <taxon>Bacillati</taxon>
        <taxon>Bacillota</taxon>
        <taxon>Bacilli</taxon>
        <taxon>Bacillales</taxon>
        <taxon>Sporolactobacillaceae</taxon>
        <taxon>Sporolactobacillus</taxon>
    </lineage>
</organism>
<keyword evidence="2" id="KW-1185">Reference proteome</keyword>
<proteinExistence type="predicted"/>
<reference evidence="2" key="1">
    <citation type="journal article" date="2019" name="Int. J. Syst. Evol. Microbiol.">
        <title>The Global Catalogue of Microorganisms (GCM) 10K type strain sequencing project: providing services to taxonomists for standard genome sequencing and annotation.</title>
        <authorList>
            <consortium name="The Broad Institute Genomics Platform"/>
            <consortium name="The Broad Institute Genome Sequencing Center for Infectious Disease"/>
            <person name="Wu L."/>
            <person name="Ma J."/>
        </authorList>
    </citation>
    <scope>NUCLEOTIDE SEQUENCE [LARGE SCALE GENOMIC DNA]</scope>
    <source>
        <strain evidence="2">TISTR 2466</strain>
    </source>
</reference>
<comment type="caution">
    <text evidence="1">The sequence shown here is derived from an EMBL/GenBank/DDBJ whole genome shotgun (WGS) entry which is preliminary data.</text>
</comment>
<name>A0ABW5RYE0_9BACL</name>
<protein>
    <submittedName>
        <fullName evidence="1">Uncharacterized protein</fullName>
    </submittedName>
</protein>
<evidence type="ECO:0000313" key="2">
    <source>
        <dbReference type="Proteomes" id="UP001597399"/>
    </source>
</evidence>
<gene>
    <name evidence="1" type="ORF">ACFSUE_02195</name>
</gene>
<evidence type="ECO:0000313" key="1">
    <source>
        <dbReference type="EMBL" id="MFD2692456.1"/>
    </source>
</evidence>
<dbReference type="RefSeq" id="WP_253059565.1">
    <property type="nucleotide sequence ID" value="NZ_JAMXWM010000004.1"/>
</dbReference>
<sequence>MSPETEAKFLSHVQRLREDVQKSSGAEQLGALAQIKEITELALMLKADYPELTENLMKPMAGVAKDFLIAMMFTDPKTTFRHL</sequence>
<dbReference type="Proteomes" id="UP001597399">
    <property type="component" value="Unassembled WGS sequence"/>
</dbReference>